<dbReference type="Gene3D" id="3.40.640.10">
    <property type="entry name" value="Type I PLP-dependent aspartate aminotransferase-like (Major domain)"/>
    <property type="match status" value="1"/>
</dbReference>
<keyword evidence="9" id="KW-1185">Reference proteome</keyword>
<sequence>MRRFETALALDRDDPTPVFLQIARAIAARIRSGALPGGAPLPSSRALAATLRVHRNTVLAAYAELAAEGWLRTRAARGTFVTDALPARPPARFAPPPAGPARAAGFPLPPAPAPLPADEAVSRASYLLLGGTPDPRLVPSAALARAYRRALRRRDGLSYGDPRGHPRLRAALASMLASTRGIAAGADGLVVTRGSQGALALVARALLRPGDAVAVEALGYHMAWETFRLAGLRLVPVPVDAEGLDVGALSARARAEGVRAVYLTPHHHYPTTVTLAPGRRLALLDLARRERLLVIEDDYDAEFHYEGRPVLPLASADPAGVVAYVGTLSKVLAPGLRVGWVAAPPDAIERLARHRAYLDRQGDHAVEAAVAELFEDGELQRHLWRTRRILLGRRDALADRLGAAFGERLRFRRPPGGMALWCEVAGGVDPEAWARAALARGVAIQPGRQFALDGRPRPCVRLGFGRHDERELAEAVRRLARALRQVGAPGERPRAGRRSRAVSTPGCRPTAPAPPR</sequence>
<dbReference type="InterPro" id="IPR051446">
    <property type="entry name" value="HTH_trans_reg/aminotransferase"/>
</dbReference>
<reference evidence="9" key="1">
    <citation type="journal article" date="2022" name="Int. J. Syst. Evol. Microbiol.">
        <title>Anaeromyxobacter oryzae sp. nov., Anaeromyxobacter diazotrophicus sp. nov. and Anaeromyxobacter paludicola sp. nov., isolated from paddy soils.</title>
        <authorList>
            <person name="Itoh H."/>
            <person name="Xu Z."/>
            <person name="Mise K."/>
            <person name="Masuda Y."/>
            <person name="Ushijima N."/>
            <person name="Hayakawa C."/>
            <person name="Shiratori Y."/>
            <person name="Senoo K."/>
        </authorList>
    </citation>
    <scope>NUCLEOTIDE SEQUENCE [LARGE SCALE GENOMIC DNA]</scope>
    <source>
        <strain evidence="9">Red630</strain>
    </source>
</reference>
<feature type="domain" description="HTH gntR-type" evidence="7">
    <location>
        <begin position="16"/>
        <end position="84"/>
    </location>
</feature>
<accession>A0ABN6N9S7</accession>
<dbReference type="RefSeq" id="WP_248340817.1">
    <property type="nucleotide sequence ID" value="NZ_AP025592.1"/>
</dbReference>
<keyword evidence="4" id="KW-0238">DNA-binding</keyword>
<dbReference type="EMBL" id="AP025592">
    <property type="protein sequence ID" value="BDG09136.1"/>
    <property type="molecule type" value="Genomic_DNA"/>
</dbReference>
<dbReference type="Proteomes" id="UP001162734">
    <property type="component" value="Chromosome"/>
</dbReference>
<dbReference type="Pfam" id="PF00155">
    <property type="entry name" value="Aminotran_1_2"/>
    <property type="match status" value="1"/>
</dbReference>
<dbReference type="PANTHER" id="PTHR46577">
    <property type="entry name" value="HTH-TYPE TRANSCRIPTIONAL REGULATORY PROTEIN GABR"/>
    <property type="match status" value="1"/>
</dbReference>
<evidence type="ECO:0000313" key="8">
    <source>
        <dbReference type="EMBL" id="BDG09136.1"/>
    </source>
</evidence>
<dbReference type="Gene3D" id="1.10.10.10">
    <property type="entry name" value="Winged helix-like DNA-binding domain superfamily/Winged helix DNA-binding domain"/>
    <property type="match status" value="1"/>
</dbReference>
<evidence type="ECO:0000256" key="2">
    <source>
        <dbReference type="ARBA" id="ARBA00022898"/>
    </source>
</evidence>
<dbReference type="InterPro" id="IPR004839">
    <property type="entry name" value="Aminotransferase_I/II_large"/>
</dbReference>
<dbReference type="Pfam" id="PF00392">
    <property type="entry name" value="GntR"/>
    <property type="match status" value="1"/>
</dbReference>
<proteinExistence type="inferred from homology"/>
<dbReference type="SUPFAM" id="SSF53383">
    <property type="entry name" value="PLP-dependent transferases"/>
    <property type="match status" value="1"/>
</dbReference>
<feature type="region of interest" description="Disordered" evidence="6">
    <location>
        <begin position="485"/>
        <end position="516"/>
    </location>
</feature>
<evidence type="ECO:0000256" key="6">
    <source>
        <dbReference type="SAM" id="MobiDB-lite"/>
    </source>
</evidence>
<organism evidence="8 9">
    <name type="scientific">Anaeromyxobacter paludicola</name>
    <dbReference type="NCBI Taxonomy" id="2918171"/>
    <lineage>
        <taxon>Bacteria</taxon>
        <taxon>Pseudomonadati</taxon>
        <taxon>Myxococcota</taxon>
        <taxon>Myxococcia</taxon>
        <taxon>Myxococcales</taxon>
        <taxon>Cystobacterineae</taxon>
        <taxon>Anaeromyxobacteraceae</taxon>
        <taxon>Anaeromyxobacter</taxon>
    </lineage>
</organism>
<dbReference type="InterPro" id="IPR015421">
    <property type="entry name" value="PyrdxlP-dep_Trfase_major"/>
</dbReference>
<keyword evidence="3" id="KW-0805">Transcription regulation</keyword>
<dbReference type="InterPro" id="IPR036388">
    <property type="entry name" value="WH-like_DNA-bd_sf"/>
</dbReference>
<dbReference type="InterPro" id="IPR036390">
    <property type="entry name" value="WH_DNA-bd_sf"/>
</dbReference>
<evidence type="ECO:0000256" key="1">
    <source>
        <dbReference type="ARBA" id="ARBA00005384"/>
    </source>
</evidence>
<evidence type="ECO:0000256" key="3">
    <source>
        <dbReference type="ARBA" id="ARBA00023015"/>
    </source>
</evidence>
<dbReference type="CDD" id="cd00609">
    <property type="entry name" value="AAT_like"/>
    <property type="match status" value="1"/>
</dbReference>
<evidence type="ECO:0000313" key="9">
    <source>
        <dbReference type="Proteomes" id="UP001162734"/>
    </source>
</evidence>
<evidence type="ECO:0000256" key="4">
    <source>
        <dbReference type="ARBA" id="ARBA00023125"/>
    </source>
</evidence>
<gene>
    <name evidence="8" type="ORF">AMPC_22490</name>
</gene>
<name>A0ABN6N9S7_9BACT</name>
<dbReference type="InterPro" id="IPR000524">
    <property type="entry name" value="Tscrpt_reg_HTH_GntR"/>
</dbReference>
<dbReference type="PANTHER" id="PTHR46577:SF1">
    <property type="entry name" value="HTH-TYPE TRANSCRIPTIONAL REGULATORY PROTEIN GABR"/>
    <property type="match status" value="1"/>
</dbReference>
<dbReference type="InterPro" id="IPR015424">
    <property type="entry name" value="PyrdxlP-dep_Trfase"/>
</dbReference>
<protein>
    <submittedName>
        <fullName evidence="8">GntR family transcriptional regulator</fullName>
    </submittedName>
</protein>
<dbReference type="SMART" id="SM00345">
    <property type="entry name" value="HTH_GNTR"/>
    <property type="match status" value="1"/>
</dbReference>
<evidence type="ECO:0000259" key="7">
    <source>
        <dbReference type="PROSITE" id="PS50949"/>
    </source>
</evidence>
<keyword evidence="2" id="KW-0663">Pyridoxal phosphate</keyword>
<dbReference type="SUPFAM" id="SSF46785">
    <property type="entry name" value="Winged helix' DNA-binding domain"/>
    <property type="match status" value="1"/>
</dbReference>
<evidence type="ECO:0000256" key="5">
    <source>
        <dbReference type="ARBA" id="ARBA00023163"/>
    </source>
</evidence>
<dbReference type="PROSITE" id="PS50949">
    <property type="entry name" value="HTH_GNTR"/>
    <property type="match status" value="1"/>
</dbReference>
<keyword evidence="5" id="KW-0804">Transcription</keyword>
<comment type="similarity">
    <text evidence="1">In the C-terminal section; belongs to the class-I pyridoxal-phosphate-dependent aminotransferase family.</text>
</comment>